<keyword evidence="5" id="KW-0963">Cytoplasm</keyword>
<evidence type="ECO:0000313" key="8">
    <source>
        <dbReference type="Proteomes" id="UP000603453"/>
    </source>
</evidence>
<gene>
    <name evidence="7" type="ORF">INT47_011892</name>
</gene>
<protein>
    <recommendedName>
        <fullName evidence="3">Rab3 GTPase-activating protein catalytic subunit</fullName>
    </recommendedName>
</protein>
<proteinExistence type="inferred from homology"/>
<sequence length="1047" mass="119626">MTSKRRQSSNHSDDLSRYEFVDFTSVSHFEKFVTMIEETLYSWGIKDGSYGIFSNEQLENHGAAISHPSALVFTRKETLIIGEDSFQFTYHFHPLQGEHQERFPLAADYFYYFGHQQYHPLHRWTGQDRILIMEPNNDSIKKKIFNHGGKSSMDMMQAKQVISACAIAFQNVGCKVPLFVPTGHSRYDMYTGYQMNSDTNDALTETEVRFNMSVTTPPSSQLSYLDGLKTLFLQKLCVHREEYGKSGDMIENFKVSAVYTYNLKNWFDENWKIWEDTKPVLKRKPSFSDDFESWGDDDEEDEIESEKKGGIQQLYETEVHQLQFGSLNDPLRTLTLSALFPLSQDTLFDDAYQTNMDALTAKQWQISRELAPKSQQRAYLSTLLEQAIDSWVKDPSNKEYLAPYDDSNDESTSDSISLMRNLFAPGGSHSMGSGDQQVNFFKSDQVDNVINALFDSMQSPIQEEKNDKKGFLSTKQLCLRLKTGSSVPYRSFLWNMMLYTLEEASSTADNGKKQNASNFLGFLKIIWLEVLRKIRWHWENLVPIPDLNPYLYDSTLNLDQSNMLGIDLRYNILHQKISMVNCCIIRKLQNLPQNGNTKIYDTKPARHAGNLFDSISSEHERQSKSSKFQSMLERFVDGGLSESAIDDSVSFEPSDIEDAESDDSDVFLDAVEEESINSASKQGSASSSLIIPNNTMTESFVSLPYIPVSNSADELEAEAATIKEPELSEGQSHTHNTLRLLKTGEAMQVPITQDPGFMTEDMIHEQANVFESLGTSENATQQRAKLQSAQLYSDMQAFKAANPFACLKDFVRWHSPRDWIVDDSEEGGHLSARMSESSNIWQELWKCSRRIPCSRQKPLFNMSVEAEKGLYFLETTSVYEFFSIMLPTLGLIAYDTLSTHPVATYSTHVTDGLASLGKDLAEFPWEDLRRGKKTFTGVISSIRQQEFMMCYAISLLRKLPRQYELVDQLLFHDQAIVKEGDERSTVFQLFKNDQGIISKPSYREYVLYSDCSDLTTHGRVLPLRQYAIVKDNEIRILDMQTTDALYC</sequence>
<evidence type="ECO:0000256" key="2">
    <source>
        <dbReference type="ARBA" id="ARBA00008856"/>
    </source>
</evidence>
<accession>A0A8H7QTD9</accession>
<dbReference type="Proteomes" id="UP000603453">
    <property type="component" value="Unassembled WGS sequence"/>
</dbReference>
<dbReference type="OrthoDB" id="17346at2759"/>
<comment type="similarity">
    <text evidence="2">Belongs to the Rab3-GAP catalytic subunit family.</text>
</comment>
<organism evidence="7 8">
    <name type="scientific">Mucor saturninus</name>
    <dbReference type="NCBI Taxonomy" id="64648"/>
    <lineage>
        <taxon>Eukaryota</taxon>
        <taxon>Fungi</taxon>
        <taxon>Fungi incertae sedis</taxon>
        <taxon>Mucoromycota</taxon>
        <taxon>Mucoromycotina</taxon>
        <taxon>Mucoromycetes</taxon>
        <taxon>Mucorales</taxon>
        <taxon>Mucorineae</taxon>
        <taxon>Mucoraceae</taxon>
        <taxon>Mucor</taxon>
    </lineage>
</organism>
<evidence type="ECO:0000256" key="5">
    <source>
        <dbReference type="ARBA" id="ARBA00022490"/>
    </source>
</evidence>
<evidence type="ECO:0000256" key="1">
    <source>
        <dbReference type="ARBA" id="ARBA00004496"/>
    </source>
</evidence>
<dbReference type="PANTHER" id="PTHR21422:SF9">
    <property type="entry name" value="RAB3 GTPASE-ACTIVATING PROTEIN CATALYTIC SUBUNIT"/>
    <property type="match status" value="1"/>
</dbReference>
<dbReference type="EMBL" id="JAEPRD010000117">
    <property type="protein sequence ID" value="KAG2198057.1"/>
    <property type="molecule type" value="Genomic_DNA"/>
</dbReference>
<dbReference type="PANTHER" id="PTHR21422">
    <property type="entry name" value="RAB3 GTPASE-ACTIVATING PROTEIN CATALYTIC SUBUNIT"/>
    <property type="match status" value="1"/>
</dbReference>
<reference evidence="7" key="1">
    <citation type="submission" date="2020-12" db="EMBL/GenBank/DDBJ databases">
        <title>Metabolic potential, ecology and presence of endohyphal bacteria is reflected in genomic diversity of Mucoromycotina.</title>
        <authorList>
            <person name="Muszewska A."/>
            <person name="Okrasinska A."/>
            <person name="Steczkiewicz K."/>
            <person name="Drgas O."/>
            <person name="Orlowska M."/>
            <person name="Perlinska-Lenart U."/>
            <person name="Aleksandrzak-Piekarczyk T."/>
            <person name="Szatraj K."/>
            <person name="Zielenkiewicz U."/>
            <person name="Pilsyk S."/>
            <person name="Malc E."/>
            <person name="Mieczkowski P."/>
            <person name="Kruszewska J.S."/>
            <person name="Biernat P."/>
            <person name="Pawlowska J."/>
        </authorList>
    </citation>
    <scope>NUCLEOTIDE SEQUENCE</scope>
    <source>
        <strain evidence="7">WA0000017839</strain>
    </source>
</reference>
<feature type="domain" description="Rab3GAP catalytic subunit conserved" evidence="6">
    <location>
        <begin position="728"/>
        <end position="874"/>
    </location>
</feature>
<keyword evidence="8" id="KW-1185">Reference proteome</keyword>
<dbReference type="InterPro" id="IPR026147">
    <property type="entry name" value="Rab3GAP1_conserved"/>
</dbReference>
<dbReference type="GO" id="GO:0005096">
    <property type="term" value="F:GTPase activator activity"/>
    <property type="evidence" value="ECO:0007669"/>
    <property type="project" value="UniProtKB-KW"/>
</dbReference>
<keyword evidence="4" id="KW-0343">GTPase activation</keyword>
<evidence type="ECO:0000259" key="6">
    <source>
        <dbReference type="Pfam" id="PF13890"/>
    </source>
</evidence>
<evidence type="ECO:0000313" key="7">
    <source>
        <dbReference type="EMBL" id="KAG2198057.1"/>
    </source>
</evidence>
<evidence type="ECO:0000256" key="3">
    <source>
        <dbReference type="ARBA" id="ARBA00015817"/>
    </source>
</evidence>
<comment type="subcellular location">
    <subcellularLocation>
        <location evidence="1">Cytoplasm</location>
    </subcellularLocation>
</comment>
<name>A0A8H7QTD9_9FUNG</name>
<dbReference type="Pfam" id="PF13890">
    <property type="entry name" value="Rab3-GTPase_cat"/>
    <property type="match status" value="1"/>
</dbReference>
<dbReference type="InterPro" id="IPR045700">
    <property type="entry name" value="Rab3GAP1"/>
</dbReference>
<dbReference type="GO" id="GO:0005737">
    <property type="term" value="C:cytoplasm"/>
    <property type="evidence" value="ECO:0007669"/>
    <property type="project" value="UniProtKB-SubCell"/>
</dbReference>
<evidence type="ECO:0000256" key="4">
    <source>
        <dbReference type="ARBA" id="ARBA00022468"/>
    </source>
</evidence>
<comment type="caution">
    <text evidence="7">The sequence shown here is derived from an EMBL/GenBank/DDBJ whole genome shotgun (WGS) entry which is preliminary data.</text>
</comment>
<dbReference type="AlphaFoldDB" id="A0A8H7QTD9"/>